<dbReference type="STRING" id="634497.HAH_2370"/>
<dbReference type="Pfam" id="PF23955">
    <property type="entry name" value="DUF7284"/>
    <property type="match status" value="1"/>
</dbReference>
<protein>
    <submittedName>
        <fullName evidence="2">Uncharacterized protein</fullName>
    </submittedName>
</protein>
<proteinExistence type="predicted"/>
<accession>G0HXF4</accession>
<dbReference type="Proteomes" id="UP000005629">
    <property type="component" value="Chromosome I"/>
</dbReference>
<reference evidence="2 3" key="1">
    <citation type="journal article" date="2011" name="J. Bacteriol.">
        <title>Complete genome sequence of Haloarcula hispanica, a model haloarchaeon for studying genetics, metabolism, and virus-host interaction.</title>
        <authorList>
            <person name="Liu H."/>
            <person name="Wu Z."/>
            <person name="Li M."/>
            <person name="Zhang F."/>
            <person name="Zheng H."/>
            <person name="Han J."/>
            <person name="Liu J."/>
            <person name="Zhou J."/>
            <person name="Wang S."/>
            <person name="Xiang H."/>
        </authorList>
    </citation>
    <scope>NUCLEOTIDE SEQUENCE [LARGE SCALE GENOMIC DNA]</scope>
    <source>
        <strain evidence="3">ATCC 33960 / DSM 4426 / JCM 8911 / NBRC 102182 / NCIMB 2187 / VKM B-1755</strain>
    </source>
</reference>
<dbReference type="InterPro" id="IPR055708">
    <property type="entry name" value="DUF7284"/>
</dbReference>
<evidence type="ECO:0000256" key="1">
    <source>
        <dbReference type="SAM" id="MobiDB-lite"/>
    </source>
</evidence>
<feature type="compositionally biased region" description="Basic and acidic residues" evidence="1">
    <location>
        <begin position="66"/>
        <end position="76"/>
    </location>
</feature>
<organism evidence="2 3">
    <name type="scientific">Haloarcula hispanica (strain ATCC 33960 / DSM 4426 / JCM 8911 / NBRC 102182 / NCIMB 2187 / VKM B-1755)</name>
    <dbReference type="NCBI Taxonomy" id="634497"/>
    <lineage>
        <taxon>Archaea</taxon>
        <taxon>Methanobacteriati</taxon>
        <taxon>Methanobacteriota</taxon>
        <taxon>Stenosarchaea group</taxon>
        <taxon>Halobacteria</taxon>
        <taxon>Halobacteriales</taxon>
        <taxon>Haloarculaceae</taxon>
        <taxon>Haloarcula</taxon>
    </lineage>
</organism>
<dbReference type="KEGG" id="hhi:HAH_2370"/>
<dbReference type="AlphaFoldDB" id="G0HXF4"/>
<evidence type="ECO:0000313" key="2">
    <source>
        <dbReference type="EMBL" id="AEM57957.1"/>
    </source>
</evidence>
<feature type="region of interest" description="Disordered" evidence="1">
    <location>
        <begin position="63"/>
        <end position="82"/>
    </location>
</feature>
<dbReference type="HOGENOM" id="CLU_083529_0_0_2"/>
<gene>
    <name evidence="2" type="ordered locus">HAH_2370</name>
</gene>
<sequence>MAMTRAMSAVADVTVFLLLVGAAAGTLVSGVGVEKPVATPNPAAEQASALATSTASVEYDLLVPPSDRHRPPDHATRRQRTSHGTVAELLGEAAMSGVTVDGERVSSAGTDFESRVAAATRDRLHSRGHRTSVRVTWAPYPGAPVSGEYRVGDRPPDSVDVRAATVTVPSGMEAVSEPAREAAKTGGYDGVATVVARSVVDGLFPPTQSRYALRGDYPSDVLLAARYERMADLTGASVAVEQQSATEMNRDLTAALAARLRTDMRSRYDSPADAARAVRVSRVRVTVRTWSP</sequence>
<dbReference type="eggNOG" id="arCOG06291">
    <property type="taxonomic scope" value="Archaea"/>
</dbReference>
<name>G0HXF4_HALHT</name>
<dbReference type="EMBL" id="CP002921">
    <property type="protein sequence ID" value="AEM57957.1"/>
    <property type="molecule type" value="Genomic_DNA"/>
</dbReference>
<evidence type="ECO:0000313" key="3">
    <source>
        <dbReference type="Proteomes" id="UP000005629"/>
    </source>
</evidence>